<feature type="region of interest" description="Disordered" evidence="1">
    <location>
        <begin position="20"/>
        <end position="223"/>
    </location>
</feature>
<comment type="caution">
    <text evidence="2">The sequence shown here is derived from an EMBL/GenBank/DDBJ whole genome shotgun (WGS) entry which is preliminary data.</text>
</comment>
<organism evidence="2 3">
    <name type="scientific">Polarella glacialis</name>
    <name type="common">Dinoflagellate</name>
    <dbReference type="NCBI Taxonomy" id="89957"/>
    <lineage>
        <taxon>Eukaryota</taxon>
        <taxon>Sar</taxon>
        <taxon>Alveolata</taxon>
        <taxon>Dinophyceae</taxon>
        <taxon>Suessiales</taxon>
        <taxon>Suessiaceae</taxon>
        <taxon>Polarella</taxon>
    </lineage>
</organism>
<feature type="region of interest" description="Disordered" evidence="1">
    <location>
        <begin position="284"/>
        <end position="312"/>
    </location>
</feature>
<feature type="non-terminal residue" evidence="2">
    <location>
        <position position="1"/>
    </location>
</feature>
<dbReference type="Proteomes" id="UP000626109">
    <property type="component" value="Unassembled WGS sequence"/>
</dbReference>
<feature type="compositionally biased region" description="Basic and acidic residues" evidence="1">
    <location>
        <begin position="20"/>
        <end position="35"/>
    </location>
</feature>
<feature type="region of interest" description="Disordered" evidence="1">
    <location>
        <begin position="359"/>
        <end position="410"/>
    </location>
</feature>
<protein>
    <submittedName>
        <fullName evidence="2">Uncharacterized protein</fullName>
    </submittedName>
</protein>
<feature type="compositionally biased region" description="Basic and acidic residues" evidence="1">
    <location>
        <begin position="172"/>
        <end position="199"/>
    </location>
</feature>
<dbReference type="AlphaFoldDB" id="A0A813JDJ9"/>
<gene>
    <name evidence="2" type="ORF">PGLA2088_LOCUS20260</name>
</gene>
<feature type="compositionally biased region" description="Basic and acidic residues" evidence="1">
    <location>
        <begin position="129"/>
        <end position="156"/>
    </location>
</feature>
<feature type="compositionally biased region" description="Polar residues" evidence="1">
    <location>
        <begin position="161"/>
        <end position="171"/>
    </location>
</feature>
<evidence type="ECO:0000256" key="1">
    <source>
        <dbReference type="SAM" id="MobiDB-lite"/>
    </source>
</evidence>
<sequence>VLKTAEEAARARVQAVEVEAKEERLRRVREAEAESAKATQYVAKKDKGKRKEDEGDRAKRKEAAAVAAAVAKTATAKAKPAKDDKQGKGADSDRNNDGHDRVRRSSATRPLKREERRRKHRDGNASAEKSNRNVERSGRRPDRGQIQGKERHDGHRCAGNSRESYASYSDSPSREAGRSDRHARGEEARRTSVRLEGRRSGRSRTPVRRSGGGGPGGKLREELDDFRVRYPIDARAFDVVLQASEDAQRAVMLQFRPKREGESDYSALVASFVRSVQARQENMKLTANGRAASPSRRGEGDGSGALQDFRERYPMDDRAHSILERTAPAVLSSVLQDFKPRREGEDDYSALIMSFVRSVEARSGGKSGGKGKDKSGRFRRGREAGASPSLDRSARRRSGDRARSRSRSSG</sequence>
<evidence type="ECO:0000313" key="2">
    <source>
        <dbReference type="EMBL" id="CAE8677306.1"/>
    </source>
</evidence>
<proteinExistence type="predicted"/>
<dbReference type="EMBL" id="CAJNNW010025454">
    <property type="protein sequence ID" value="CAE8677306.1"/>
    <property type="molecule type" value="Genomic_DNA"/>
</dbReference>
<feature type="compositionally biased region" description="Low complexity" evidence="1">
    <location>
        <begin position="64"/>
        <end position="78"/>
    </location>
</feature>
<name>A0A813JDJ9_POLGL</name>
<feature type="compositionally biased region" description="Basic and acidic residues" evidence="1">
    <location>
        <begin position="80"/>
        <end position="100"/>
    </location>
</feature>
<accession>A0A813JDJ9</accession>
<feature type="compositionally biased region" description="Basic and acidic residues" evidence="1">
    <location>
        <begin position="43"/>
        <end position="63"/>
    </location>
</feature>
<evidence type="ECO:0000313" key="3">
    <source>
        <dbReference type="Proteomes" id="UP000626109"/>
    </source>
</evidence>
<reference evidence="2" key="1">
    <citation type="submission" date="2021-02" db="EMBL/GenBank/DDBJ databases">
        <authorList>
            <person name="Dougan E. K."/>
            <person name="Rhodes N."/>
            <person name="Thang M."/>
            <person name="Chan C."/>
        </authorList>
    </citation>
    <scope>NUCLEOTIDE SEQUENCE</scope>
</reference>